<reference evidence="1 2" key="1">
    <citation type="journal article" date="2009" name="Stand. Genomic Sci.">
        <title>Complete genome sequence of Methanoculleus marisnigri Romesser et al. 1981 type strain JR1.</title>
        <authorList>
            <person name="Anderson I.J."/>
            <person name="Sieprawska-Lupa M."/>
            <person name="Lapidus A."/>
            <person name="Nolan M."/>
            <person name="Copeland A."/>
            <person name="Glavina Del Rio T."/>
            <person name="Tice H."/>
            <person name="Dalin E."/>
            <person name="Barry K."/>
            <person name="Saunders E."/>
            <person name="Han C."/>
            <person name="Brettin T."/>
            <person name="Detter J.C."/>
            <person name="Bruce D."/>
            <person name="Mikhailova N."/>
            <person name="Pitluck S."/>
            <person name="Hauser L."/>
            <person name="Land M."/>
            <person name="Lucas S."/>
            <person name="Richardson P."/>
            <person name="Whitman W.B."/>
            <person name="Kyrpides N.C."/>
        </authorList>
    </citation>
    <scope>NUCLEOTIDE SEQUENCE [LARGE SCALE GENOMIC DNA]</scope>
    <source>
        <strain evidence="2">ATCC 35101 / DSM 1498 / JR1</strain>
    </source>
</reference>
<proteinExistence type="predicted"/>
<dbReference type="Proteomes" id="UP000002146">
    <property type="component" value="Chromosome"/>
</dbReference>
<sequence>MSRCVCFCFLSLLAVGAHLNSCLQSRSHSRSTSLRRLFSFNNTYYNIDLI</sequence>
<organism evidence="1 2">
    <name type="scientific">Methanoculleus marisnigri (strain ATCC 35101 / DSM 1498 / JR1)</name>
    <dbReference type="NCBI Taxonomy" id="368407"/>
    <lineage>
        <taxon>Archaea</taxon>
        <taxon>Methanobacteriati</taxon>
        <taxon>Methanobacteriota</taxon>
        <taxon>Stenosarchaea group</taxon>
        <taxon>Methanomicrobia</taxon>
        <taxon>Methanomicrobiales</taxon>
        <taxon>Methanomicrobiaceae</taxon>
        <taxon>Methanoculleus</taxon>
    </lineage>
</organism>
<gene>
    <name evidence="1" type="ordered locus">Memar_0696</name>
</gene>
<dbReference type="KEGG" id="mem:Memar_0696"/>
<dbReference type="STRING" id="368407.Memar_0696"/>
<evidence type="ECO:0000313" key="2">
    <source>
        <dbReference type="Proteomes" id="UP000002146"/>
    </source>
</evidence>
<name>A3CTC9_METMJ</name>
<keyword evidence="2" id="KW-1185">Reference proteome</keyword>
<dbReference type="EMBL" id="CP000562">
    <property type="protein sequence ID" value="ABN56629.1"/>
    <property type="molecule type" value="Genomic_DNA"/>
</dbReference>
<evidence type="ECO:0000313" key="1">
    <source>
        <dbReference type="EMBL" id="ABN56629.1"/>
    </source>
</evidence>
<protein>
    <submittedName>
        <fullName evidence="1">Uncharacterized protein</fullName>
    </submittedName>
</protein>
<accession>A3CTC9</accession>
<dbReference type="AlphaFoldDB" id="A3CTC9"/>
<dbReference type="HOGENOM" id="CLU_3113100_0_0_2"/>